<organism evidence="2 3">
    <name type="scientific">Lentinula boryana</name>
    <dbReference type="NCBI Taxonomy" id="40481"/>
    <lineage>
        <taxon>Eukaryota</taxon>
        <taxon>Fungi</taxon>
        <taxon>Dikarya</taxon>
        <taxon>Basidiomycota</taxon>
        <taxon>Agaricomycotina</taxon>
        <taxon>Agaricomycetes</taxon>
        <taxon>Agaricomycetidae</taxon>
        <taxon>Agaricales</taxon>
        <taxon>Marasmiineae</taxon>
        <taxon>Omphalotaceae</taxon>
        <taxon>Lentinula</taxon>
    </lineage>
</organism>
<comment type="caution">
    <text evidence="2">The sequence shown here is derived from an EMBL/GenBank/DDBJ whole genome shotgun (WGS) entry which is preliminary data.</text>
</comment>
<keyword evidence="1" id="KW-1133">Transmembrane helix</keyword>
<dbReference type="Proteomes" id="UP001163828">
    <property type="component" value="Unassembled WGS sequence"/>
</dbReference>
<evidence type="ECO:0000313" key="3">
    <source>
        <dbReference type="Proteomes" id="UP001163828"/>
    </source>
</evidence>
<proteinExistence type="predicted"/>
<sequence>MGEITGKSSCFAFKESNGVLVCYSALLGGEYDRKFHFRQVVYVVYREGLFYYFMILPITVANLAVFFLAPAGLSSLLESPLTVMHSILCCKLVLHVREVFELNSSQVEDEDELLPTFIIVQPYISKQYSKQYYV</sequence>
<evidence type="ECO:0000313" key="2">
    <source>
        <dbReference type="EMBL" id="KAJ3991224.1"/>
    </source>
</evidence>
<keyword evidence="1" id="KW-0812">Transmembrane</keyword>
<feature type="transmembrane region" description="Helical" evidence="1">
    <location>
        <begin position="49"/>
        <end position="69"/>
    </location>
</feature>
<keyword evidence="3" id="KW-1185">Reference proteome</keyword>
<name>A0ABQ8PXS3_9AGAR</name>
<reference evidence="2" key="1">
    <citation type="submission" date="2022-08" db="EMBL/GenBank/DDBJ databases">
        <authorList>
            <consortium name="DOE Joint Genome Institute"/>
            <person name="Min B."/>
            <person name="Riley R."/>
            <person name="Sierra-Patev S."/>
            <person name="Naranjo-Ortiz M."/>
            <person name="Looney B."/>
            <person name="Konkel Z."/>
            <person name="Slot J.C."/>
            <person name="Sakamoto Y."/>
            <person name="Steenwyk J.L."/>
            <person name="Rokas A."/>
            <person name="Carro J."/>
            <person name="Camarero S."/>
            <person name="Ferreira P."/>
            <person name="Molpeceres G."/>
            <person name="Ruiz-Duenas F.J."/>
            <person name="Serrano A."/>
            <person name="Henrissat B."/>
            <person name="Drula E."/>
            <person name="Hughes K.W."/>
            <person name="Mata J.L."/>
            <person name="Ishikawa N.K."/>
            <person name="Vargas-Isla R."/>
            <person name="Ushijima S."/>
            <person name="Smith C.A."/>
            <person name="Ahrendt S."/>
            <person name="Andreopoulos W."/>
            <person name="He G."/>
            <person name="Labutti K."/>
            <person name="Lipzen A."/>
            <person name="Ng V."/>
            <person name="Sandor L."/>
            <person name="Barry K."/>
            <person name="Martinez A.T."/>
            <person name="Xiao Y."/>
            <person name="Gibbons J.G."/>
            <person name="Terashima K."/>
            <person name="Hibbett D.S."/>
            <person name="Grigoriev I.V."/>
        </authorList>
    </citation>
    <scope>NUCLEOTIDE SEQUENCE</scope>
    <source>
        <strain evidence="2">TFB10827</strain>
    </source>
</reference>
<gene>
    <name evidence="2" type="ORF">F5050DRAFT_1794802</name>
</gene>
<evidence type="ECO:0000256" key="1">
    <source>
        <dbReference type="SAM" id="Phobius"/>
    </source>
</evidence>
<dbReference type="EMBL" id="MU791107">
    <property type="protein sequence ID" value="KAJ3991224.1"/>
    <property type="molecule type" value="Genomic_DNA"/>
</dbReference>
<accession>A0ABQ8PXS3</accession>
<protein>
    <submittedName>
        <fullName evidence="2">Uncharacterized protein</fullName>
    </submittedName>
</protein>
<keyword evidence="1" id="KW-0472">Membrane</keyword>